<organism evidence="1 2">
    <name type="scientific">Methanoculleus chikugoensis</name>
    <dbReference type="NCBI Taxonomy" id="118126"/>
    <lineage>
        <taxon>Archaea</taxon>
        <taxon>Methanobacteriati</taxon>
        <taxon>Methanobacteriota</taxon>
        <taxon>Stenosarchaea group</taxon>
        <taxon>Methanomicrobia</taxon>
        <taxon>Methanomicrobiales</taxon>
        <taxon>Methanomicrobiaceae</taxon>
        <taxon>Methanoculleus</taxon>
    </lineage>
</organism>
<dbReference type="RefSeq" id="WP_256711743.1">
    <property type="nucleotide sequence ID" value="NZ_FMID01000003.1"/>
</dbReference>
<dbReference type="AlphaFoldDB" id="A0A1M4MH41"/>
<dbReference type="STRING" id="118126.L21_0084"/>
<reference evidence="1 2" key="1">
    <citation type="submission" date="2016-08" db="EMBL/GenBank/DDBJ databases">
        <authorList>
            <person name="Seilhamer J.J."/>
        </authorList>
    </citation>
    <scope>NUCLEOTIDE SEQUENCE [LARGE SCALE GENOMIC DNA]</scope>
    <source>
        <strain evidence="1">L21-II-0</strain>
    </source>
</reference>
<gene>
    <name evidence="1" type="ORF">L21_0084</name>
</gene>
<evidence type="ECO:0000313" key="1">
    <source>
        <dbReference type="EMBL" id="SCL74217.1"/>
    </source>
</evidence>
<dbReference type="Proteomes" id="UP000184671">
    <property type="component" value="Unassembled WGS sequence"/>
</dbReference>
<proteinExistence type="predicted"/>
<name>A0A1M4MH41_9EURY</name>
<dbReference type="EMBL" id="FMID01000003">
    <property type="protein sequence ID" value="SCL74217.1"/>
    <property type="molecule type" value="Genomic_DNA"/>
</dbReference>
<accession>A0A1M4MH41</accession>
<protein>
    <submittedName>
        <fullName evidence="1">Uncharacterized protein</fullName>
    </submittedName>
</protein>
<evidence type="ECO:0000313" key="2">
    <source>
        <dbReference type="Proteomes" id="UP000184671"/>
    </source>
</evidence>
<sequence length="190" mass="22340">MTSEELMKRAQEIYESLHRSGIVERALEEANMMPEELPDDVTEEVKATVEFEDIIRTWEFDPQNKQVVIHAVFAWNEEHEMELNAVQGRQVDGWTFNVVWEPYVSSFVRRALKEANMTLEELPDEVKEEMENTEIGGMRKWELDPQNNRVIVYTYIIRSEEYEAEVKPFRAERPAAGHLASFRNNMCPKT</sequence>